<proteinExistence type="predicted"/>
<accession>A0ABN7VCT5</accession>
<name>A0ABN7VCT5_GIGMA</name>
<organism evidence="1 2">
    <name type="scientific">Gigaspora margarita</name>
    <dbReference type="NCBI Taxonomy" id="4874"/>
    <lineage>
        <taxon>Eukaryota</taxon>
        <taxon>Fungi</taxon>
        <taxon>Fungi incertae sedis</taxon>
        <taxon>Mucoromycota</taxon>
        <taxon>Glomeromycotina</taxon>
        <taxon>Glomeromycetes</taxon>
        <taxon>Diversisporales</taxon>
        <taxon>Gigasporaceae</taxon>
        <taxon>Gigaspora</taxon>
    </lineage>
</organism>
<comment type="caution">
    <text evidence="1">The sequence shown here is derived from an EMBL/GenBank/DDBJ whole genome shotgun (WGS) entry which is preliminary data.</text>
</comment>
<evidence type="ECO:0000313" key="1">
    <source>
        <dbReference type="EMBL" id="CAG8751534.1"/>
    </source>
</evidence>
<keyword evidence="2" id="KW-1185">Reference proteome</keyword>
<dbReference type="Proteomes" id="UP000789901">
    <property type="component" value="Unassembled WGS sequence"/>
</dbReference>
<protein>
    <submittedName>
        <fullName evidence="1">25314_t:CDS:1</fullName>
    </submittedName>
</protein>
<dbReference type="EMBL" id="CAJVQB010011932">
    <property type="protein sequence ID" value="CAG8751534.1"/>
    <property type="molecule type" value="Genomic_DNA"/>
</dbReference>
<reference evidence="1 2" key="1">
    <citation type="submission" date="2021-06" db="EMBL/GenBank/DDBJ databases">
        <authorList>
            <person name="Kallberg Y."/>
            <person name="Tangrot J."/>
            <person name="Rosling A."/>
        </authorList>
    </citation>
    <scope>NUCLEOTIDE SEQUENCE [LARGE SCALE GENOMIC DNA]</scope>
    <source>
        <strain evidence="1 2">120-4 pot B 10/14</strain>
    </source>
</reference>
<gene>
    <name evidence="1" type="ORF">GMARGA_LOCUS16445</name>
</gene>
<sequence>MPHQNRVAVTGDFESYYIPKMIKENKGEKLLSVDLKQDDDKSDLEVILANLIDNYLEVLQEWIPKIVGLEEEKQSSADMNYSDRMNNLGCCNENEIRKNKKLAEVENVEMYNCDCHNCEIIFEKRIELIRKNGFRIRNSEPVESDEKEDDDETIVRDMVLEVRARFNQKDSKALKIVEKVTETDHVDEISFLTSILFSNTLINYQESAGIDDYRVKGVCKKSEEFNQRMGEKCELRDSIYLTAPHSDQGHGIKYNLSHLLHLSDLLDLCDLSVISDLLDISDFLDLCDLLDITDLLDLLHK</sequence>
<evidence type="ECO:0000313" key="2">
    <source>
        <dbReference type="Proteomes" id="UP000789901"/>
    </source>
</evidence>